<accession>A0A444EDK4</accession>
<sequence length="120" mass="13635">MSSPPADDLCCVCHERFNLPCQANCSHWFCGEICLSQSLKRFSCVHFVFLGNCIMRVWSSGFTLQPCKCPLCRRLITILLPGASLYQSYDREAYQVLRKIENYNHQFGGGSNGLIQVCFL</sequence>
<dbReference type="InterPro" id="IPR038896">
    <property type="entry name" value="RNF170"/>
</dbReference>
<protein>
    <submittedName>
        <fullName evidence="1">Uncharacterized protein</fullName>
    </submittedName>
</protein>
<dbReference type="PANTHER" id="PTHR22894:SF5">
    <property type="entry name" value="RING-TYPE DOMAIN-CONTAINING PROTEIN"/>
    <property type="match status" value="1"/>
</dbReference>
<evidence type="ECO:0000313" key="1">
    <source>
        <dbReference type="EMBL" id="RZR74001.1"/>
    </source>
</evidence>
<dbReference type="EMBL" id="KV876079">
    <property type="protein sequence ID" value="RZR74001.1"/>
    <property type="molecule type" value="Genomic_DNA"/>
</dbReference>
<dbReference type="AlphaFoldDB" id="A0A444EDK4"/>
<gene>
    <name evidence="1" type="ORF">BHM03_00030781</name>
</gene>
<dbReference type="GO" id="GO:0061630">
    <property type="term" value="F:ubiquitin protein ligase activity"/>
    <property type="evidence" value="ECO:0007669"/>
    <property type="project" value="InterPro"/>
</dbReference>
<organism evidence="1">
    <name type="scientific">Ensete ventricosum</name>
    <name type="common">Abyssinian banana</name>
    <name type="synonym">Musa ensete</name>
    <dbReference type="NCBI Taxonomy" id="4639"/>
    <lineage>
        <taxon>Eukaryota</taxon>
        <taxon>Viridiplantae</taxon>
        <taxon>Streptophyta</taxon>
        <taxon>Embryophyta</taxon>
        <taxon>Tracheophyta</taxon>
        <taxon>Spermatophyta</taxon>
        <taxon>Magnoliopsida</taxon>
        <taxon>Liliopsida</taxon>
        <taxon>Zingiberales</taxon>
        <taxon>Musaceae</taxon>
        <taxon>Ensete</taxon>
    </lineage>
</organism>
<dbReference type="PANTHER" id="PTHR22894">
    <property type="entry name" value="RING-TYPE DOMAIN-CONTAINING PROTEIN"/>
    <property type="match status" value="1"/>
</dbReference>
<reference evidence="1" key="1">
    <citation type="journal article" date="2018" name="Data Brief">
        <title>Genome sequence data from 17 accessions of Ensete ventricosum, a staple food crop for millions in Ethiopia.</title>
        <authorList>
            <person name="Yemataw Z."/>
            <person name="Muzemil S."/>
            <person name="Ambachew D."/>
            <person name="Tripathi L."/>
            <person name="Tesfaye K."/>
            <person name="Chala A."/>
            <person name="Farbos A."/>
            <person name="O'Neill P."/>
            <person name="Moore K."/>
            <person name="Grant M."/>
            <person name="Studholme D.J."/>
        </authorList>
    </citation>
    <scope>NUCLEOTIDE SEQUENCE [LARGE SCALE GENOMIC DNA]</scope>
    <source>
        <tissue evidence="1">Leaf</tissue>
    </source>
</reference>
<proteinExistence type="predicted"/>
<dbReference type="Proteomes" id="UP000290560">
    <property type="component" value="Unassembled WGS sequence"/>
</dbReference>
<name>A0A444EDK4_ENSVE</name>